<evidence type="ECO:0000256" key="2">
    <source>
        <dbReference type="SAM" id="MobiDB-lite"/>
    </source>
</evidence>
<feature type="compositionally biased region" description="Basic and acidic residues" evidence="2">
    <location>
        <begin position="190"/>
        <end position="206"/>
    </location>
</feature>
<dbReference type="SUPFAM" id="SSF48452">
    <property type="entry name" value="TPR-like"/>
    <property type="match status" value="1"/>
</dbReference>
<dbReference type="GO" id="GO:0006383">
    <property type="term" value="P:transcription by RNA polymerase III"/>
    <property type="evidence" value="ECO:0007669"/>
    <property type="project" value="InterPro"/>
</dbReference>
<organism evidence="3 4">
    <name type="scientific">Cochliobolus sativus</name>
    <name type="common">Common root rot and spot blotch fungus</name>
    <name type="synonym">Bipolaris sorokiniana</name>
    <dbReference type="NCBI Taxonomy" id="45130"/>
    <lineage>
        <taxon>Eukaryota</taxon>
        <taxon>Fungi</taxon>
        <taxon>Dikarya</taxon>
        <taxon>Ascomycota</taxon>
        <taxon>Pezizomycotina</taxon>
        <taxon>Dothideomycetes</taxon>
        <taxon>Pleosporomycetidae</taxon>
        <taxon>Pleosporales</taxon>
        <taxon>Pleosporineae</taxon>
        <taxon>Pleosporaceae</taxon>
        <taxon>Bipolaris</taxon>
    </lineage>
</organism>
<evidence type="ECO:0000313" key="4">
    <source>
        <dbReference type="Proteomes" id="UP000624244"/>
    </source>
</evidence>
<dbReference type="PANTHER" id="PTHR23082">
    <property type="entry name" value="TRANSCRIPTION INITIATION FACTOR IIIC TFIIIC , POLYPEPTIDE 3-RELATED"/>
    <property type="match status" value="1"/>
</dbReference>
<accession>A0A8H6DQM2</accession>
<feature type="compositionally biased region" description="Basic residues" evidence="2">
    <location>
        <begin position="277"/>
        <end position="289"/>
    </location>
</feature>
<dbReference type="InterPro" id="IPR039340">
    <property type="entry name" value="Tfc4/TFIIIC-102/Sfc4"/>
</dbReference>
<feature type="region of interest" description="Disordered" evidence="2">
    <location>
        <begin position="183"/>
        <end position="353"/>
    </location>
</feature>
<evidence type="ECO:0000313" key="3">
    <source>
        <dbReference type="EMBL" id="KAF5844846.1"/>
    </source>
</evidence>
<dbReference type="InterPro" id="IPR019734">
    <property type="entry name" value="TPR_rpt"/>
</dbReference>
<feature type="compositionally biased region" description="Basic and acidic residues" evidence="2">
    <location>
        <begin position="221"/>
        <end position="241"/>
    </location>
</feature>
<evidence type="ECO:0000256" key="1">
    <source>
        <dbReference type="PROSITE-ProRule" id="PRU00339"/>
    </source>
</evidence>
<feature type="compositionally biased region" description="Acidic residues" evidence="2">
    <location>
        <begin position="242"/>
        <end position="271"/>
    </location>
</feature>
<reference evidence="3" key="1">
    <citation type="submission" date="2019-11" db="EMBL/GenBank/DDBJ databases">
        <title>Bipolaris sorokiniana Genome sequencing.</title>
        <authorList>
            <person name="Wang H."/>
        </authorList>
    </citation>
    <scope>NUCLEOTIDE SEQUENCE</scope>
</reference>
<keyword evidence="1" id="KW-0802">TPR repeat</keyword>
<dbReference type="Gene3D" id="1.25.40.10">
    <property type="entry name" value="Tetratricopeptide repeat domain"/>
    <property type="match status" value="2"/>
</dbReference>
<feature type="repeat" description="TPR" evidence="1">
    <location>
        <begin position="355"/>
        <end position="388"/>
    </location>
</feature>
<sequence length="1354" mass="154457">MAPKCYQPAWFELAGSIIHSGYSSIFPARSSGISPDNETLILTSNVIRETGTLLWRQWNPEHHEDDRGFPPVPGTFEDDTSNLMQPAAQHGRQQYPVQFPQNGLPFPSHSVYHQPDFQPSQFHHQPPTRNPYIPLIPLNAVEDLEDEVPLPPFTSGNFQDPFNRAYATSGPAVFEGFIPANPEQEDEDEYTKASEFHSSIYDRDFESSEEEEEEDDEDDEYGRMLEEEEERERLLQTQKDDSEVDADYSSEDAQQDEGDSDEMELGVEFEDMEGRVRYKRGKGSSRKSAKNPAVGSIIPTSSTRGRRGGKRGRPSTRGRGGDSGARSTRGRKRGKPGREKGPRGPRAVADPGAEWKALQQQANAKFIEKDYEAALSFAQQAIQLNPEIFDAYNIASEIYTEMGREEDSIAVLLAGAPTKRDPGLWQFIIERIQQLDPEQHPRFTDENKSAAILPCLNEIILLNNDYEARSHKLEIEAQLGRSSKCVMLGLKMLKTRKEQGEDPDTSVLKIMAMMGTASPRQTKIHLRKLIDSFEEAIDVFTQPGRDPVTNDLDWELINIYLDLLDRAGSYATGVTKLKSLSRWKQGRHAETFWDEIDDDREFDIEDEPRRVAVPQFVRKSQDAKYGSTLPLEIRVKLGLFRLRRSKDDFKEAMYHLEMLEPDDQGPDALMWDYEDLFRIIGDALHATGHDKDALRFYEPLFSNDSREFNLMSYIGLHTCFKNEGRTEKAAEVIPILKKWPAKSYDDLAILAKFFEDQGMWQEAGQRAETIYRDKYGHKLKALGFQAYDELRVYYYNQRRQARGRYAVRKSTVRRNRKKMQKATGQNGEEYDSANETGNKELPGIIAPTERPKKGLFRTKRTKAPKIQAFLDVREEDAEPAPDVEPRPATIEGTDVPYRAITNRLFRGKLQKLATDFADDLKAARAQHREIVSSFKRLDEIWEPAEVGDEEATKEVLSITRELIEEFSTFDLFYSNKKEDLMTYFRRVTAGDLWKESALMVLAVVANNVEDGETNPELQERPSTPPTDFWGVHFDKWCDAFGRYAILLAGEGDEEQCFATLDIALQANIFHRSQIYHRQLQICRLTCALAADNSPQASIAARWLLKEYPFGTDLFRLYSAVNRLCSFPEGFATGPAYKVLMRYIKTVDYALLTPEQRIEFNFSTKATKGGFRNNVNIEDVDKVRGHDPALFALYAHVLMCGGSYMAALNYYFRAFALTPEDPVINLGIGVAYIQHAMKRLSENRQYQIQQGLSFIYRYYDLRIKSLHAIHRQEAEFNVGRMWHSLGLVALALPVYERCVALSEQVRKEAQDQCIDGNWGCEDFSTDAAFAMQSIYAISGNFEGALEVTMKSLVIE</sequence>
<dbReference type="EMBL" id="WNKQ01000021">
    <property type="protein sequence ID" value="KAF5844846.1"/>
    <property type="molecule type" value="Genomic_DNA"/>
</dbReference>
<feature type="region of interest" description="Disordered" evidence="2">
    <location>
        <begin position="809"/>
        <end position="846"/>
    </location>
</feature>
<dbReference type="InterPro" id="IPR011990">
    <property type="entry name" value="TPR-like_helical_dom_sf"/>
</dbReference>
<gene>
    <name evidence="3" type="ORF">GGP41_008796</name>
</gene>
<dbReference type="GO" id="GO:0000127">
    <property type="term" value="C:transcription factor TFIIIC complex"/>
    <property type="evidence" value="ECO:0007669"/>
    <property type="project" value="TreeGrafter"/>
</dbReference>
<feature type="compositionally biased region" description="Basic residues" evidence="2">
    <location>
        <begin position="809"/>
        <end position="820"/>
    </location>
</feature>
<dbReference type="PANTHER" id="PTHR23082:SF0">
    <property type="entry name" value="GENERAL TRANSCRIPTION FACTOR 3C POLYPEPTIDE 3"/>
    <property type="match status" value="1"/>
</dbReference>
<feature type="compositionally biased region" description="Acidic residues" evidence="2">
    <location>
        <begin position="207"/>
        <end position="220"/>
    </location>
</feature>
<protein>
    <recommendedName>
        <fullName evidence="5">TPR-like protein</fullName>
    </recommendedName>
</protein>
<name>A0A8H6DQM2_COCSA</name>
<dbReference type="PROSITE" id="PS50005">
    <property type="entry name" value="TPR"/>
    <property type="match status" value="1"/>
</dbReference>
<evidence type="ECO:0008006" key="5">
    <source>
        <dbReference type="Google" id="ProtNLM"/>
    </source>
</evidence>
<comment type="caution">
    <text evidence="3">The sequence shown here is derived from an EMBL/GenBank/DDBJ whole genome shotgun (WGS) entry which is preliminary data.</text>
</comment>
<dbReference type="SMART" id="SM00028">
    <property type="entry name" value="TPR"/>
    <property type="match status" value="3"/>
</dbReference>
<proteinExistence type="predicted"/>
<dbReference type="Proteomes" id="UP000624244">
    <property type="component" value="Unassembled WGS sequence"/>
</dbReference>
<feature type="compositionally biased region" description="Basic residues" evidence="2">
    <location>
        <begin position="304"/>
        <end position="316"/>
    </location>
</feature>